<reference evidence="2" key="1">
    <citation type="submission" date="2025-08" db="UniProtKB">
        <authorList>
            <consortium name="RefSeq"/>
        </authorList>
    </citation>
    <scope>IDENTIFICATION</scope>
    <source>
        <tissue evidence="2">Leaf</tissue>
    </source>
</reference>
<sequence>MLPNYDCLILCVRCDSVACIDHRDTPEQPARICKLEKNEEAIWWSAAFCLRRGPEKECLEGSSRKTMRDLERGTNGSKPPCIDTKKSFQDQDTAIMSSSIAISKQDI</sequence>
<evidence type="ECO:0000313" key="2">
    <source>
        <dbReference type="RefSeq" id="XP_056857000.1"/>
    </source>
</evidence>
<organism evidence="1 2">
    <name type="scientific">Raphanus sativus</name>
    <name type="common">Radish</name>
    <name type="synonym">Raphanus raphanistrum var. sativus</name>
    <dbReference type="NCBI Taxonomy" id="3726"/>
    <lineage>
        <taxon>Eukaryota</taxon>
        <taxon>Viridiplantae</taxon>
        <taxon>Streptophyta</taxon>
        <taxon>Embryophyta</taxon>
        <taxon>Tracheophyta</taxon>
        <taxon>Spermatophyta</taxon>
        <taxon>Magnoliopsida</taxon>
        <taxon>eudicotyledons</taxon>
        <taxon>Gunneridae</taxon>
        <taxon>Pentapetalae</taxon>
        <taxon>rosids</taxon>
        <taxon>malvids</taxon>
        <taxon>Brassicales</taxon>
        <taxon>Brassicaceae</taxon>
        <taxon>Brassiceae</taxon>
        <taxon>Raphanus</taxon>
    </lineage>
</organism>
<dbReference type="Proteomes" id="UP000504610">
    <property type="component" value="Unplaced"/>
</dbReference>
<dbReference type="AlphaFoldDB" id="A0A9W3CZF9"/>
<dbReference type="OrthoDB" id="1933483at2759"/>
<name>A0A9W3CZF9_RAPSA</name>
<keyword evidence="1" id="KW-1185">Reference proteome</keyword>
<dbReference type="GeneID" id="130506379"/>
<protein>
    <submittedName>
        <fullName evidence="2">Gamma-glutamylcyclotransferase 2-2-like</fullName>
    </submittedName>
</protein>
<dbReference type="RefSeq" id="XP_056857000.1">
    <property type="nucleotide sequence ID" value="XM_057001020.1"/>
</dbReference>
<accession>A0A9W3CZF9</accession>
<dbReference type="KEGG" id="rsz:130506379"/>
<gene>
    <name evidence="2" type="primary">LOC130506379</name>
</gene>
<proteinExistence type="predicted"/>
<evidence type="ECO:0000313" key="1">
    <source>
        <dbReference type="Proteomes" id="UP000504610"/>
    </source>
</evidence>